<dbReference type="GO" id="GO:0004175">
    <property type="term" value="F:endopeptidase activity"/>
    <property type="evidence" value="ECO:0007669"/>
    <property type="project" value="UniProtKB-ARBA"/>
</dbReference>
<evidence type="ECO:0000256" key="1">
    <source>
        <dbReference type="ARBA" id="ARBA00009067"/>
    </source>
</evidence>
<keyword evidence="4" id="KW-0482">Metalloprotease</keyword>
<dbReference type="RefSeq" id="WP_109835063.1">
    <property type="nucleotide sequence ID" value="NZ_CP017195.1"/>
</dbReference>
<dbReference type="EMBL" id="CP017195">
    <property type="protein sequence ID" value="QDJ27449.1"/>
    <property type="molecule type" value="Genomic_DNA"/>
</dbReference>
<dbReference type="Pfam" id="PF02517">
    <property type="entry name" value="Rce1-like"/>
    <property type="match status" value="1"/>
</dbReference>
<feature type="domain" description="CAAX prenyl protease 2/Lysostaphin resistance protein A-like" evidence="3">
    <location>
        <begin position="143"/>
        <end position="231"/>
    </location>
</feature>
<reference evidence="5 6" key="1">
    <citation type="submission" date="2016-09" db="EMBL/GenBank/DDBJ databases">
        <title>Lactic acid bacteria from MAP meat Genome sequencing and assembly.</title>
        <authorList>
            <person name="Behr J."/>
            <person name="Hilgarth M."/>
            <person name="Vogel R.F."/>
        </authorList>
    </citation>
    <scope>NUCLEOTIDE SEQUENCE [LARGE SCALE GENOMIC DNA]</scope>
    <source>
        <strain evidence="5 6">TMW21615</strain>
    </source>
</reference>
<evidence type="ECO:0000259" key="3">
    <source>
        <dbReference type="Pfam" id="PF02517"/>
    </source>
</evidence>
<keyword evidence="7" id="KW-1185">Reference proteome</keyword>
<evidence type="ECO:0000256" key="2">
    <source>
        <dbReference type="SAM" id="Phobius"/>
    </source>
</evidence>
<comment type="similarity">
    <text evidence="1">Belongs to the UPF0177 family.</text>
</comment>
<keyword evidence="2" id="KW-0472">Membrane</keyword>
<accession>A0A7L4WB71</accession>
<feature type="transmembrane region" description="Helical" evidence="2">
    <location>
        <begin position="104"/>
        <end position="125"/>
    </location>
</feature>
<dbReference type="GO" id="GO:0005886">
    <property type="term" value="C:plasma membrane"/>
    <property type="evidence" value="ECO:0007669"/>
    <property type="project" value="UniProtKB-SubCell"/>
</dbReference>
<dbReference type="KEGG" id="lpaa:BHS01_02205"/>
<name>A0A7L4WB71_9LACT</name>
<sequence length="240" mass="27774">MDYFEKIEKELDLAQKKQDDFFVDTPPKQNWLSRLSFIWLLVLWQISQSIILFFKQPEDKTNLWKISLFVLIFIDCVLLSYHWARKHQLIPAINWRYFHLGKIAAGFGMMFATAIVSGLVMHISGTNNTENQALLEEIGKKLPPLVFFIMTTSAGFFEELIFRVGPFELLFNKWPKIAAIVAWGLFTAAHGPTDFASFVTYGLMSLVLTGLYAKYRNFYLNMSVHFLWNAFGMIGILMSM</sequence>
<feature type="transmembrane region" description="Helical" evidence="2">
    <location>
        <begin position="145"/>
        <end position="162"/>
    </location>
</feature>
<dbReference type="AlphaFoldDB" id="A0A7L4WB71"/>
<evidence type="ECO:0000313" key="6">
    <source>
        <dbReference type="Proteomes" id="UP000516280"/>
    </source>
</evidence>
<feature type="transmembrane region" description="Helical" evidence="2">
    <location>
        <begin position="37"/>
        <end position="54"/>
    </location>
</feature>
<dbReference type="InterPro" id="IPR003675">
    <property type="entry name" value="Rce1/LyrA-like_dom"/>
</dbReference>
<feature type="transmembrane region" description="Helical" evidence="2">
    <location>
        <begin position="66"/>
        <end position="84"/>
    </location>
</feature>
<keyword evidence="4" id="KW-0645">Protease</keyword>
<dbReference type="Proteomes" id="UP000516280">
    <property type="component" value="Chromosome"/>
</dbReference>
<keyword evidence="4" id="KW-0378">Hydrolase</keyword>
<dbReference type="EMBL" id="JAAEDA010000007">
    <property type="protein sequence ID" value="MCJ1977510.1"/>
    <property type="molecule type" value="Genomic_DNA"/>
</dbReference>
<feature type="transmembrane region" description="Helical" evidence="2">
    <location>
        <begin position="195"/>
        <end position="213"/>
    </location>
</feature>
<gene>
    <name evidence="5" type="ORF">BHS01_02205</name>
    <name evidence="4" type="ORF">GYN19_06030</name>
</gene>
<reference evidence="4 7" key="3">
    <citation type="journal article" date="2022" name="Microbiol. Res.">
        <title>Comparative genome analysis, predicted lifestyle and antimicrobial strategies of Lactococcus carnosus and Lactococcus paracarnosus isolated from meat.</title>
        <authorList>
            <person name="Werum V."/>
            <person name="Ehrmann M."/>
            <person name="Vogel R."/>
            <person name="Hilgarth M."/>
        </authorList>
    </citation>
    <scope>NUCLEOTIDE SEQUENCE [LARGE SCALE GENOMIC DNA]</scope>
    <source>
        <strain evidence="4 7">TMW21897</strain>
    </source>
</reference>
<keyword evidence="2" id="KW-1133">Transmembrane helix</keyword>
<evidence type="ECO:0000313" key="4">
    <source>
        <dbReference type="EMBL" id="MCJ1977510.1"/>
    </source>
</evidence>
<feature type="transmembrane region" description="Helical" evidence="2">
    <location>
        <begin position="218"/>
        <end position="238"/>
    </location>
</feature>
<evidence type="ECO:0000313" key="7">
    <source>
        <dbReference type="Proteomes" id="UP001522462"/>
    </source>
</evidence>
<dbReference type="GO" id="GO:0080120">
    <property type="term" value="P:CAAX-box protein maturation"/>
    <property type="evidence" value="ECO:0007669"/>
    <property type="project" value="UniProtKB-ARBA"/>
</dbReference>
<dbReference type="GO" id="GO:0008237">
    <property type="term" value="F:metallopeptidase activity"/>
    <property type="evidence" value="ECO:0007669"/>
    <property type="project" value="UniProtKB-KW"/>
</dbReference>
<reference evidence="4" key="2">
    <citation type="submission" date="2020-01" db="EMBL/GenBank/DDBJ databases">
        <authorList>
            <person name="Hilgarth M."/>
            <person name="Vogel R.F."/>
        </authorList>
    </citation>
    <scope>NUCLEOTIDE SEQUENCE</scope>
    <source>
        <strain evidence="4">TMW21897</strain>
    </source>
</reference>
<keyword evidence="2" id="KW-0812">Transmembrane</keyword>
<evidence type="ECO:0000313" key="5">
    <source>
        <dbReference type="EMBL" id="QDJ27449.1"/>
    </source>
</evidence>
<protein>
    <submittedName>
        <fullName evidence="4">CPBP family intramembrane metalloprotease</fullName>
    </submittedName>
</protein>
<organism evidence="5 6">
    <name type="scientific">Pseudolactococcus paracarnosus</name>
    <dbReference type="NCBI Taxonomy" id="2749962"/>
    <lineage>
        <taxon>Bacteria</taxon>
        <taxon>Bacillati</taxon>
        <taxon>Bacillota</taxon>
        <taxon>Bacilli</taxon>
        <taxon>Lactobacillales</taxon>
        <taxon>Streptococcaceae</taxon>
        <taxon>Pseudolactococcus</taxon>
    </lineage>
</organism>
<proteinExistence type="inferred from homology"/>
<dbReference type="Proteomes" id="UP001522462">
    <property type="component" value="Unassembled WGS sequence"/>
</dbReference>